<organism evidence="1 2">
    <name type="scientific">Oceanobacillus picturae</name>
    <dbReference type="NCBI Taxonomy" id="171693"/>
    <lineage>
        <taxon>Bacteria</taxon>
        <taxon>Bacillati</taxon>
        <taxon>Bacillota</taxon>
        <taxon>Bacilli</taxon>
        <taxon>Bacillales</taxon>
        <taxon>Bacillaceae</taxon>
        <taxon>Oceanobacillus</taxon>
    </lineage>
</organism>
<accession>A0A0U9H5M2</accession>
<sequence>MSELEILDKEIQVQLKRLEASFEAGMKIDNIKAFKEASHLFFKQGYLWAKEEEKK</sequence>
<comment type="caution">
    <text evidence="1">The sequence shown here is derived from an EMBL/GenBank/DDBJ whole genome shotgun (WGS) entry which is preliminary data.</text>
</comment>
<evidence type="ECO:0000313" key="2">
    <source>
        <dbReference type="Proteomes" id="UP000052946"/>
    </source>
</evidence>
<reference evidence="1 2" key="2">
    <citation type="journal article" date="2016" name="Genome Announc.">
        <title>Draft Genome Sequence of Oceanobacillus picturae Heshi-B3, Isolated from Fermented Rice Bran in a Traditional Japanese Seafood Dish.</title>
        <authorList>
            <person name="Akuzawa S."/>
            <person name="Nagaoka J."/>
            <person name="Kanekatsu M."/>
            <person name="Kanesaki Y."/>
            <person name="Suzuki T."/>
        </authorList>
    </citation>
    <scope>NUCLEOTIDE SEQUENCE [LARGE SCALE GENOMIC DNA]</scope>
    <source>
        <strain evidence="1 2">Heshi-B3</strain>
    </source>
</reference>
<reference evidence="2" key="1">
    <citation type="submission" date="2015-07" db="EMBL/GenBank/DDBJ databases">
        <title>Draft Genome Sequence of Oceanobacillus picturae Heshi-B3 that Was Isolated from Fermented Rice Bran with Aging Salted Mackerel, Which Was Named Heshiko as Traditional Fermented Seafood in Japan.</title>
        <authorList>
            <person name="Akuzawa S."/>
            <person name="Nakagawa J."/>
            <person name="Kanekatsu T."/>
            <person name="Kanesaki Y."/>
            <person name="Suzuki T."/>
        </authorList>
    </citation>
    <scope>NUCLEOTIDE SEQUENCE [LARGE SCALE GENOMIC DNA]</scope>
    <source>
        <strain evidence="2">Heshi-B3</strain>
    </source>
</reference>
<dbReference type="Proteomes" id="UP000052946">
    <property type="component" value="Unassembled WGS sequence"/>
</dbReference>
<proteinExistence type="predicted"/>
<dbReference type="EMBL" id="BBXV01000023">
    <property type="protein sequence ID" value="GAQ18010.1"/>
    <property type="molecule type" value="Genomic_DNA"/>
</dbReference>
<evidence type="ECO:0000313" key="1">
    <source>
        <dbReference type="EMBL" id="GAQ18010.1"/>
    </source>
</evidence>
<gene>
    <name evidence="1" type="ORF">OPHB3_1949</name>
</gene>
<dbReference type="RefSeq" id="WP_193751982.1">
    <property type="nucleotide sequence ID" value="NZ_BBXV01000023.1"/>
</dbReference>
<protein>
    <submittedName>
        <fullName evidence="1">Ribulose-phosphate 3-epimerase</fullName>
    </submittedName>
</protein>
<dbReference type="AlphaFoldDB" id="A0A0U9H5M2"/>
<name>A0A0U9H5M2_9BACI</name>